<evidence type="ECO:0000256" key="1">
    <source>
        <dbReference type="ARBA" id="ARBA00004241"/>
    </source>
</evidence>
<keyword evidence="2" id="KW-0178">Competence</keyword>
<feature type="transmembrane region" description="Helical" evidence="3">
    <location>
        <begin position="20"/>
        <end position="42"/>
    </location>
</feature>
<proteinExistence type="predicted"/>
<evidence type="ECO:0000256" key="3">
    <source>
        <dbReference type="SAM" id="Phobius"/>
    </source>
</evidence>
<keyword evidence="3" id="KW-0472">Membrane</keyword>
<dbReference type="NCBIfam" id="TIGR02532">
    <property type="entry name" value="IV_pilin_GFxxxE"/>
    <property type="match status" value="1"/>
</dbReference>
<dbReference type="Pfam" id="PF07963">
    <property type="entry name" value="N_methyl"/>
    <property type="match status" value="1"/>
</dbReference>
<dbReference type="Gene3D" id="3.30.700.10">
    <property type="entry name" value="Glycoprotein, Type 4 Pilin"/>
    <property type="match status" value="1"/>
</dbReference>
<organism evidence="4 5">
    <name type="scientific">Lederbergia citrea</name>
    <dbReference type="NCBI Taxonomy" id="2833581"/>
    <lineage>
        <taxon>Bacteria</taxon>
        <taxon>Bacillati</taxon>
        <taxon>Bacillota</taxon>
        <taxon>Bacilli</taxon>
        <taxon>Bacillales</taxon>
        <taxon>Bacillaceae</taxon>
        <taxon>Lederbergia</taxon>
    </lineage>
</organism>
<sequence length="142" mass="14953">MLKKIGQRLKNEKGLTLIELLAVVVILGIIAAIAIPSIGGLINNSKKDAHIANAKMMVEGARMAVTGQGNYAGGNITLKQLEDDGYLEEVNAPAGSTYDKDQSLVNVKKESGKYTYTVTLKGTGFTITGDAASATRANVTIQ</sequence>
<protein>
    <submittedName>
        <fullName evidence="4">Prepilin-type N-terminal cleavage/methylation domain-containing protein</fullName>
    </submittedName>
</protein>
<evidence type="ECO:0000313" key="5">
    <source>
        <dbReference type="Proteomes" id="UP000676456"/>
    </source>
</evidence>
<dbReference type="AlphaFoldDB" id="A0A942Z4N5"/>
<keyword evidence="3" id="KW-1133">Transmembrane helix</keyword>
<accession>A0A942Z4N5</accession>
<keyword evidence="3" id="KW-0812">Transmembrane</keyword>
<dbReference type="InterPro" id="IPR045584">
    <property type="entry name" value="Pilin-like"/>
</dbReference>
<dbReference type="SUPFAM" id="SSF54523">
    <property type="entry name" value="Pili subunits"/>
    <property type="match status" value="1"/>
</dbReference>
<dbReference type="GO" id="GO:0030420">
    <property type="term" value="P:establishment of competence for transformation"/>
    <property type="evidence" value="ECO:0007669"/>
    <property type="project" value="UniProtKB-KW"/>
</dbReference>
<comment type="caution">
    <text evidence="4">The sequence shown here is derived from an EMBL/GenBank/DDBJ whole genome shotgun (WGS) entry which is preliminary data.</text>
</comment>
<dbReference type="Proteomes" id="UP000676456">
    <property type="component" value="Unassembled WGS sequence"/>
</dbReference>
<dbReference type="InterPro" id="IPR012902">
    <property type="entry name" value="N_methyl_site"/>
</dbReference>
<dbReference type="GO" id="GO:0009986">
    <property type="term" value="C:cell surface"/>
    <property type="evidence" value="ECO:0007669"/>
    <property type="project" value="UniProtKB-SubCell"/>
</dbReference>
<dbReference type="RefSeq" id="WP_213097527.1">
    <property type="nucleotide sequence ID" value="NZ_JAGYPN010000001.1"/>
</dbReference>
<dbReference type="EMBL" id="JAGYPN010000001">
    <property type="protein sequence ID" value="MBS4222585.1"/>
    <property type="molecule type" value="Genomic_DNA"/>
</dbReference>
<reference evidence="4 5" key="1">
    <citation type="submission" date="2021-05" db="EMBL/GenBank/DDBJ databases">
        <title>Novel Bacillus species.</title>
        <authorList>
            <person name="Liu G."/>
        </authorList>
    </citation>
    <scope>NUCLEOTIDE SEQUENCE [LARGE SCALE GENOMIC DNA]</scope>
    <source>
        <strain evidence="4 5">FJAT-49682</strain>
    </source>
</reference>
<comment type="subcellular location">
    <subcellularLocation>
        <location evidence="1">Cell surface</location>
    </subcellularLocation>
</comment>
<gene>
    <name evidence="4" type="ORF">KHA91_07410</name>
</gene>
<name>A0A942Z4N5_9BACI</name>
<evidence type="ECO:0000313" key="4">
    <source>
        <dbReference type="EMBL" id="MBS4222585.1"/>
    </source>
</evidence>
<evidence type="ECO:0000256" key="2">
    <source>
        <dbReference type="ARBA" id="ARBA00023287"/>
    </source>
</evidence>
<keyword evidence="5" id="KW-1185">Reference proteome</keyword>
<dbReference type="PROSITE" id="PS00409">
    <property type="entry name" value="PROKAR_NTER_METHYL"/>
    <property type="match status" value="1"/>
</dbReference>